<accession>A1SS04</accession>
<gene>
    <name evidence="1" type="ordered locus">Ping_0408</name>
    <name evidence="2" type="ordered locus">Ping_2558</name>
</gene>
<organism evidence="1 3">
    <name type="scientific">Psychromonas ingrahamii (strain DSM 17664 / CCUG 51855 / 37)</name>
    <dbReference type="NCBI Taxonomy" id="357804"/>
    <lineage>
        <taxon>Bacteria</taxon>
        <taxon>Pseudomonadati</taxon>
        <taxon>Pseudomonadota</taxon>
        <taxon>Gammaproteobacteria</taxon>
        <taxon>Alteromonadales</taxon>
        <taxon>Psychromonadaceae</taxon>
        <taxon>Psychromonas</taxon>
    </lineage>
</organism>
<dbReference type="EMBL" id="CP000510">
    <property type="protein sequence ID" value="ABM02269.1"/>
    <property type="molecule type" value="Genomic_DNA"/>
</dbReference>
<proteinExistence type="predicted"/>
<dbReference type="Proteomes" id="UP000000639">
    <property type="component" value="Chromosome"/>
</dbReference>
<reference evidence="1 3" key="1">
    <citation type="submission" date="2007-01" db="EMBL/GenBank/DDBJ databases">
        <title>Complete sequence of Psychromonas ingrahamii 37.</title>
        <authorList>
            <consortium name="US DOE Joint Genome Institute"/>
            <person name="Copeland A."/>
            <person name="Lucas S."/>
            <person name="Lapidus A."/>
            <person name="Barry K."/>
            <person name="Detter J.C."/>
            <person name="Glavina del Rio T."/>
            <person name="Hammon N."/>
            <person name="Israni S."/>
            <person name="Dalin E."/>
            <person name="Tice H."/>
            <person name="Pitluck S."/>
            <person name="Thompson L.S."/>
            <person name="Brettin T."/>
            <person name="Bruce D."/>
            <person name="Han C."/>
            <person name="Tapia R."/>
            <person name="Schmutz J."/>
            <person name="Larimer F."/>
            <person name="Land M."/>
            <person name="Hauser L."/>
            <person name="Kyrpides N."/>
            <person name="Ivanova N."/>
            <person name="Staley J."/>
            <person name="Richardson P."/>
        </authorList>
    </citation>
    <scope>NUCLEOTIDE SEQUENCE [LARGE SCALE GENOMIC DNA]</scope>
    <source>
        <strain evidence="1 3">37</strain>
    </source>
</reference>
<dbReference type="RefSeq" id="WP_011768828.1">
    <property type="nucleotide sequence ID" value="NC_008709.1"/>
</dbReference>
<protein>
    <submittedName>
        <fullName evidence="1">Uncharacterized protein</fullName>
    </submittedName>
</protein>
<dbReference type="KEGG" id="pin:Ping_0408"/>
<sequence>MIYTNSQATTVAISTGDHKKAALYFDKLVPTHSSGDVPNILREPVHFADYKLSELFSATSAVDIEEDRSSEVQTATIRHVWREAPMSVRYSKDYLENVFANVVKSSQEAWADSKFVTSLVLRNGMVDKGHFLIPTFDDDTREQSFARLGNDEVVQLTLSNLDLIDTSKLEWPQILELKSDSDSDKKLRNLLLFLYKNYSNKSVDFIRDDLLRQIDEYQQVCKKHGFKLVTSTLSTLLSSKSLLATTGLSTLALLSGLPLQALTPVAISAAGLEIGKIAINYVEKKRDLIDYKETHPLSYILQLPLRDTLVSAR</sequence>
<dbReference type="AlphaFoldDB" id="A1SS04"/>
<evidence type="ECO:0000313" key="1">
    <source>
        <dbReference type="EMBL" id="ABM02269.1"/>
    </source>
</evidence>
<dbReference type="OrthoDB" id="7058266at2"/>
<dbReference type="HOGENOM" id="CLU_888172_0_0_6"/>
<evidence type="ECO:0000313" key="2">
    <source>
        <dbReference type="EMBL" id="ABM04279.1"/>
    </source>
</evidence>
<dbReference type="EMBL" id="CP000510">
    <property type="protein sequence ID" value="ABM04279.1"/>
    <property type="molecule type" value="Genomic_DNA"/>
</dbReference>
<dbReference type="eggNOG" id="ENOG5033GUF">
    <property type="taxonomic scope" value="Bacteria"/>
</dbReference>
<keyword evidence="3" id="KW-1185">Reference proteome</keyword>
<evidence type="ECO:0000313" key="3">
    <source>
        <dbReference type="Proteomes" id="UP000000639"/>
    </source>
</evidence>
<name>A1SS04_PSYIN</name>
<dbReference type="KEGG" id="pin:Ping_2558"/>